<comment type="caution">
    <text evidence="2">The sequence shown here is derived from an EMBL/GenBank/DDBJ whole genome shotgun (WGS) entry which is preliminary data.</text>
</comment>
<organism evidence="2 3">
    <name type="scientific">Ramazzottius varieornatus</name>
    <name type="common">Water bear</name>
    <name type="synonym">Tardigrade</name>
    <dbReference type="NCBI Taxonomy" id="947166"/>
    <lineage>
        <taxon>Eukaryota</taxon>
        <taxon>Metazoa</taxon>
        <taxon>Ecdysozoa</taxon>
        <taxon>Tardigrada</taxon>
        <taxon>Eutardigrada</taxon>
        <taxon>Parachela</taxon>
        <taxon>Hypsibioidea</taxon>
        <taxon>Ramazzottiidae</taxon>
        <taxon>Ramazzottius</taxon>
    </lineage>
</organism>
<protein>
    <submittedName>
        <fullName evidence="2">Uncharacterized protein</fullName>
    </submittedName>
</protein>
<feature type="region of interest" description="Disordered" evidence="1">
    <location>
        <begin position="67"/>
        <end position="103"/>
    </location>
</feature>
<dbReference type="EMBL" id="BDGG01000011">
    <property type="protein sequence ID" value="GAV04899.1"/>
    <property type="molecule type" value="Genomic_DNA"/>
</dbReference>
<accession>A0A1D1W1X2</accession>
<keyword evidence="3" id="KW-1185">Reference proteome</keyword>
<proteinExistence type="predicted"/>
<evidence type="ECO:0000313" key="2">
    <source>
        <dbReference type="EMBL" id="GAV04899.1"/>
    </source>
</evidence>
<evidence type="ECO:0000256" key="1">
    <source>
        <dbReference type="SAM" id="MobiDB-lite"/>
    </source>
</evidence>
<name>A0A1D1W1X2_RAMVA</name>
<gene>
    <name evidence="2" type="primary">RvY_15104</name>
    <name evidence="2" type="synonym">RvY_15104.1</name>
    <name evidence="2" type="ORF">RvY_15104-1</name>
</gene>
<reference evidence="2 3" key="1">
    <citation type="journal article" date="2016" name="Nat. Commun.">
        <title>Extremotolerant tardigrade genome and improved radiotolerance of human cultured cells by tardigrade-unique protein.</title>
        <authorList>
            <person name="Hashimoto T."/>
            <person name="Horikawa D.D."/>
            <person name="Saito Y."/>
            <person name="Kuwahara H."/>
            <person name="Kozuka-Hata H."/>
            <person name="Shin-I T."/>
            <person name="Minakuchi Y."/>
            <person name="Ohishi K."/>
            <person name="Motoyama A."/>
            <person name="Aizu T."/>
            <person name="Enomoto A."/>
            <person name="Kondo K."/>
            <person name="Tanaka S."/>
            <person name="Hara Y."/>
            <person name="Koshikawa S."/>
            <person name="Sagara H."/>
            <person name="Miura T."/>
            <person name="Yokobori S."/>
            <person name="Miyagawa K."/>
            <person name="Suzuki Y."/>
            <person name="Kubo T."/>
            <person name="Oyama M."/>
            <person name="Kohara Y."/>
            <person name="Fujiyama A."/>
            <person name="Arakawa K."/>
            <person name="Katayama T."/>
            <person name="Toyoda A."/>
            <person name="Kunieda T."/>
        </authorList>
    </citation>
    <scope>NUCLEOTIDE SEQUENCE [LARGE SCALE GENOMIC DNA]</scope>
    <source>
        <strain evidence="2 3">YOKOZUNA-1</strain>
    </source>
</reference>
<evidence type="ECO:0000313" key="3">
    <source>
        <dbReference type="Proteomes" id="UP000186922"/>
    </source>
</evidence>
<dbReference type="Proteomes" id="UP000186922">
    <property type="component" value="Unassembled WGS sequence"/>
</dbReference>
<sequence length="128" mass="14407">MRFTIRCGSMICKFSGNSFQNFSVYLADVLSLLPYVSTNILPFSAAIISPVTYQWRGPVPLLRRVTRKQEERSSSSCISQSYRRENGGSLEKVSRSTRKSSEGSANVTGRILNMALEVLRYQVMLDVN</sequence>
<dbReference type="AlphaFoldDB" id="A0A1D1W1X2"/>